<organism evidence="2 3">
    <name type="scientific">Hibiscus sabdariffa</name>
    <name type="common">roselle</name>
    <dbReference type="NCBI Taxonomy" id="183260"/>
    <lineage>
        <taxon>Eukaryota</taxon>
        <taxon>Viridiplantae</taxon>
        <taxon>Streptophyta</taxon>
        <taxon>Embryophyta</taxon>
        <taxon>Tracheophyta</taxon>
        <taxon>Spermatophyta</taxon>
        <taxon>Magnoliopsida</taxon>
        <taxon>eudicotyledons</taxon>
        <taxon>Gunneridae</taxon>
        <taxon>Pentapetalae</taxon>
        <taxon>rosids</taxon>
        <taxon>malvids</taxon>
        <taxon>Malvales</taxon>
        <taxon>Malvaceae</taxon>
        <taxon>Malvoideae</taxon>
        <taxon>Hibiscus</taxon>
    </lineage>
</organism>
<evidence type="ECO:0000313" key="3">
    <source>
        <dbReference type="Proteomes" id="UP001472677"/>
    </source>
</evidence>
<reference evidence="2 3" key="1">
    <citation type="journal article" date="2024" name="G3 (Bethesda)">
        <title>Genome assembly of Hibiscus sabdariffa L. provides insights into metabolisms of medicinal natural products.</title>
        <authorList>
            <person name="Kim T."/>
        </authorList>
    </citation>
    <scope>NUCLEOTIDE SEQUENCE [LARGE SCALE GENOMIC DNA]</scope>
    <source>
        <strain evidence="2">TK-2024</strain>
        <tissue evidence="2">Old leaves</tissue>
    </source>
</reference>
<name>A0ABR2G0P0_9ROSI</name>
<proteinExistence type="predicted"/>
<evidence type="ECO:0000259" key="1">
    <source>
        <dbReference type="Pfam" id="PF13976"/>
    </source>
</evidence>
<protein>
    <recommendedName>
        <fullName evidence="1">GAG-pre-integrase domain-containing protein</fullName>
    </recommendedName>
</protein>
<comment type="caution">
    <text evidence="2">The sequence shown here is derived from an EMBL/GenBank/DDBJ whole genome shotgun (WGS) entry which is preliminary data.</text>
</comment>
<dbReference type="Pfam" id="PF13976">
    <property type="entry name" value="gag_pre-integrs"/>
    <property type="match status" value="1"/>
</dbReference>
<dbReference type="Proteomes" id="UP001472677">
    <property type="component" value="Unassembled WGS sequence"/>
</dbReference>
<accession>A0ABR2G0P0</accession>
<gene>
    <name evidence="2" type="ORF">V6N12_024416</name>
</gene>
<keyword evidence="3" id="KW-1185">Reference proteome</keyword>
<sequence length="248" mass="26986">MSSYVGRGVDDAAVGLGEGGGMDGDDGSVMGVLDEWKLRGDDGGCSSEVRGEMGDEWQHRWRWGMAKMRIVVILVELKTIRMVSWVGSAGVAADSRYKEWQCVGVQETMGHDAGKLDDAGYMNIFGRGNWKLTRNNMIVARGNKQGSLYVTQGKLCKGEANVACGNSCLELWHKRLGHISKKGLQILAQKALIPAVKDQTIEDTKQSGSSVSKSMCGGETAAFERKLKAWATRQLQKGIERVAKADSK</sequence>
<dbReference type="InterPro" id="IPR025724">
    <property type="entry name" value="GAG-pre-integrase_dom"/>
</dbReference>
<feature type="domain" description="GAG-pre-integrase" evidence="1">
    <location>
        <begin position="148"/>
        <end position="198"/>
    </location>
</feature>
<evidence type="ECO:0000313" key="2">
    <source>
        <dbReference type="EMBL" id="KAK8590032.1"/>
    </source>
</evidence>
<dbReference type="EMBL" id="JBBPBM010000004">
    <property type="protein sequence ID" value="KAK8590032.1"/>
    <property type="molecule type" value="Genomic_DNA"/>
</dbReference>